<proteinExistence type="inferred from homology"/>
<evidence type="ECO:0000313" key="8">
    <source>
        <dbReference type="EMBL" id="GED04933.1"/>
    </source>
</evidence>
<dbReference type="SUPFAM" id="SSF53383">
    <property type="entry name" value="PLP-dependent transferases"/>
    <property type="match status" value="1"/>
</dbReference>
<evidence type="ECO:0000256" key="2">
    <source>
        <dbReference type="ARBA" id="ARBA00007441"/>
    </source>
</evidence>
<dbReference type="AlphaFoldDB" id="A0A4Y4DK37"/>
<dbReference type="InterPro" id="IPR004838">
    <property type="entry name" value="NHTrfase_class1_PyrdxlP-BS"/>
</dbReference>
<dbReference type="OrthoDB" id="4436468at2"/>
<dbReference type="RefSeq" id="WP_141361546.1">
    <property type="nucleotide sequence ID" value="NZ_BAAAJL010000003.1"/>
</dbReference>
<dbReference type="Pfam" id="PF00155">
    <property type="entry name" value="Aminotran_1_2"/>
    <property type="match status" value="1"/>
</dbReference>
<gene>
    <name evidence="8" type="primary">aspB</name>
    <name evidence="8" type="ORF">AUR04nite_04650</name>
</gene>
<evidence type="ECO:0000256" key="1">
    <source>
        <dbReference type="ARBA" id="ARBA00001933"/>
    </source>
</evidence>
<feature type="domain" description="Aminotransferase class I/classII large" evidence="7">
    <location>
        <begin position="30"/>
        <end position="378"/>
    </location>
</feature>
<comment type="cofactor">
    <cofactor evidence="1 6">
        <name>pyridoxal 5'-phosphate</name>
        <dbReference type="ChEBI" id="CHEBI:597326"/>
    </cofactor>
</comment>
<evidence type="ECO:0000313" key="9">
    <source>
        <dbReference type="Proteomes" id="UP000316612"/>
    </source>
</evidence>
<comment type="caution">
    <text evidence="8">The sequence shown here is derived from an EMBL/GenBank/DDBJ whole genome shotgun (WGS) entry which is preliminary data.</text>
</comment>
<dbReference type="Gene3D" id="3.40.640.10">
    <property type="entry name" value="Type I PLP-dependent aspartate aminotransferase-like (Major domain)"/>
    <property type="match status" value="1"/>
</dbReference>
<dbReference type="CDD" id="cd00609">
    <property type="entry name" value="AAT_like"/>
    <property type="match status" value="1"/>
</dbReference>
<organism evidence="8 9">
    <name type="scientific">Glutamicibacter uratoxydans</name>
    <name type="common">Arthrobacter uratoxydans</name>
    <dbReference type="NCBI Taxonomy" id="43667"/>
    <lineage>
        <taxon>Bacteria</taxon>
        <taxon>Bacillati</taxon>
        <taxon>Actinomycetota</taxon>
        <taxon>Actinomycetes</taxon>
        <taxon>Micrococcales</taxon>
        <taxon>Micrococcaceae</taxon>
        <taxon>Glutamicibacter</taxon>
    </lineage>
</organism>
<evidence type="ECO:0000259" key="7">
    <source>
        <dbReference type="Pfam" id="PF00155"/>
    </source>
</evidence>
<evidence type="ECO:0000256" key="4">
    <source>
        <dbReference type="ARBA" id="ARBA00022679"/>
    </source>
</evidence>
<keyword evidence="3 6" id="KW-0032">Aminotransferase</keyword>
<dbReference type="Proteomes" id="UP000316612">
    <property type="component" value="Unassembled WGS sequence"/>
</dbReference>
<dbReference type="InterPro" id="IPR004839">
    <property type="entry name" value="Aminotransferase_I/II_large"/>
</dbReference>
<dbReference type="GO" id="GO:0030170">
    <property type="term" value="F:pyridoxal phosphate binding"/>
    <property type="evidence" value="ECO:0007669"/>
    <property type="project" value="InterPro"/>
</dbReference>
<keyword evidence="9" id="KW-1185">Reference proteome</keyword>
<name>A0A4Y4DK37_GLUUR</name>
<dbReference type="InterPro" id="IPR015424">
    <property type="entry name" value="PyrdxlP-dep_Trfase"/>
</dbReference>
<dbReference type="InterPro" id="IPR015421">
    <property type="entry name" value="PyrdxlP-dep_Trfase_major"/>
</dbReference>
<evidence type="ECO:0000256" key="5">
    <source>
        <dbReference type="ARBA" id="ARBA00022898"/>
    </source>
</evidence>
<dbReference type="GO" id="GO:0006520">
    <property type="term" value="P:amino acid metabolic process"/>
    <property type="evidence" value="ECO:0007669"/>
    <property type="project" value="InterPro"/>
</dbReference>
<keyword evidence="4 6" id="KW-0808">Transferase</keyword>
<protein>
    <recommendedName>
        <fullName evidence="6">Aminotransferase</fullName>
        <ecNumber evidence="6">2.6.1.-</ecNumber>
    </recommendedName>
</protein>
<dbReference type="EMBL" id="BJNY01000002">
    <property type="protein sequence ID" value="GED04933.1"/>
    <property type="molecule type" value="Genomic_DNA"/>
</dbReference>
<dbReference type="PANTHER" id="PTHR46383:SF2">
    <property type="entry name" value="AMINOTRANSFERASE"/>
    <property type="match status" value="1"/>
</dbReference>
<keyword evidence="5" id="KW-0663">Pyridoxal phosphate</keyword>
<dbReference type="PROSITE" id="PS00105">
    <property type="entry name" value="AA_TRANSFER_CLASS_1"/>
    <property type="match status" value="1"/>
</dbReference>
<dbReference type="PANTHER" id="PTHR46383">
    <property type="entry name" value="ASPARTATE AMINOTRANSFERASE"/>
    <property type="match status" value="1"/>
</dbReference>
<evidence type="ECO:0000256" key="3">
    <source>
        <dbReference type="ARBA" id="ARBA00022576"/>
    </source>
</evidence>
<dbReference type="GO" id="GO:0008483">
    <property type="term" value="F:transaminase activity"/>
    <property type="evidence" value="ECO:0007669"/>
    <property type="project" value="UniProtKB-KW"/>
</dbReference>
<dbReference type="InterPro" id="IPR050596">
    <property type="entry name" value="AspAT/PAT-like"/>
</dbReference>
<sequence>MKVSQRGQVPPFEVMQIVEEVAHLRAAGHDVISLCVGEPGGGAPTAVNQLAAQLHEQGADFGYTATAGLAQTREALASHYFRSYGVQIPARNFVMTTGSSGAFQLAFLAAFDAGDKVALARPGYPAYANILGALGLDVIDLPTGPEQRFQPTVEILERAYAEHGGLDGLVIASPNNPTGTMFSAQELEALSDWCEEHQVRLISDEIYHGIEFVSERRGHTSWEFSRNSIVVSSFSKYWGMTGWRLGWMIVPDDLVTTVDALASNLALCAPAPAQCAVVAAFEPASIAEAQRRVADFAATRDLVLGNFDKFGIEEAAPADGAFYLYGRLGPKILDRFGSASAFCRAVLEAVHVALTPGGDFDPFEGQHFIRLSFAAGYDRVAEALERVDGFISQSLQPEH</sequence>
<accession>A0A4Y4DK37</accession>
<evidence type="ECO:0000256" key="6">
    <source>
        <dbReference type="RuleBase" id="RU000481"/>
    </source>
</evidence>
<comment type="similarity">
    <text evidence="2 6">Belongs to the class-I pyridoxal-phosphate-dependent aminotransferase family.</text>
</comment>
<dbReference type="EC" id="2.6.1.-" evidence="6"/>
<reference evidence="8 9" key="1">
    <citation type="submission" date="2019-06" db="EMBL/GenBank/DDBJ databases">
        <title>Whole genome shotgun sequence of Glutamicibacter uratoxydans NBRC 15515.</title>
        <authorList>
            <person name="Hosoyama A."/>
            <person name="Uohara A."/>
            <person name="Ohji S."/>
            <person name="Ichikawa N."/>
        </authorList>
    </citation>
    <scope>NUCLEOTIDE SEQUENCE [LARGE SCALE GENOMIC DNA]</scope>
    <source>
        <strain evidence="8 9">NBRC 15515</strain>
    </source>
</reference>